<dbReference type="PROSITE" id="PS00165">
    <property type="entry name" value="DEHYDRATASE_SER_THR"/>
    <property type="match status" value="1"/>
</dbReference>
<keyword evidence="8 12" id="KW-0663">Pyridoxal phosphate</keyword>
<evidence type="ECO:0000256" key="1">
    <source>
        <dbReference type="ARBA" id="ARBA00001933"/>
    </source>
</evidence>
<gene>
    <name evidence="14" type="ORF">ENP34_12105</name>
</gene>
<proteinExistence type="inferred from homology"/>
<evidence type="ECO:0000313" key="14">
    <source>
        <dbReference type="EMBL" id="HEG92160.1"/>
    </source>
</evidence>
<evidence type="ECO:0000256" key="12">
    <source>
        <dbReference type="PIRSR" id="PIRSR604450-51"/>
    </source>
</evidence>
<dbReference type="SUPFAM" id="SSF53686">
    <property type="entry name" value="Tryptophan synthase beta subunit-like PLP-dependent enzymes"/>
    <property type="match status" value="1"/>
</dbReference>
<dbReference type="AlphaFoldDB" id="A0A831TBT1"/>
<dbReference type="GO" id="GO:0030170">
    <property type="term" value="F:pyridoxal phosphate binding"/>
    <property type="evidence" value="ECO:0007669"/>
    <property type="project" value="InterPro"/>
</dbReference>
<dbReference type="Gene3D" id="3.40.50.1100">
    <property type="match status" value="2"/>
</dbReference>
<comment type="similarity">
    <text evidence="3">Belongs to the threonine synthase family.</text>
</comment>
<comment type="cofactor">
    <cofactor evidence="1 12">
        <name>pyridoxal 5'-phosphate</name>
        <dbReference type="ChEBI" id="CHEBI:597326"/>
    </cofactor>
</comment>
<evidence type="ECO:0000256" key="6">
    <source>
        <dbReference type="ARBA" id="ARBA00022605"/>
    </source>
</evidence>
<dbReference type="UniPathway" id="UPA00050">
    <property type="reaction ID" value="UER00065"/>
</dbReference>
<dbReference type="InterPro" id="IPR036052">
    <property type="entry name" value="TrpB-like_PALP_sf"/>
</dbReference>
<evidence type="ECO:0000256" key="5">
    <source>
        <dbReference type="ARBA" id="ARBA00018679"/>
    </source>
</evidence>
<dbReference type="GO" id="GO:0009088">
    <property type="term" value="P:threonine biosynthetic process"/>
    <property type="evidence" value="ECO:0007669"/>
    <property type="project" value="UniProtKB-UniRule"/>
</dbReference>
<dbReference type="InterPro" id="IPR000634">
    <property type="entry name" value="Ser/Thr_deHydtase_PyrdxlP-BS"/>
</dbReference>
<evidence type="ECO:0000256" key="11">
    <source>
        <dbReference type="NCBIfam" id="TIGR00260"/>
    </source>
</evidence>
<feature type="domain" description="Tryptophan synthase beta chain-like PALP" evidence="13">
    <location>
        <begin position="80"/>
        <end position="384"/>
    </location>
</feature>
<feature type="modified residue" description="N6-(pyridoxal phosphate)lysine" evidence="12">
    <location>
        <position position="117"/>
    </location>
</feature>
<evidence type="ECO:0000256" key="2">
    <source>
        <dbReference type="ARBA" id="ARBA00004979"/>
    </source>
</evidence>
<dbReference type="NCBIfam" id="TIGR00260">
    <property type="entry name" value="thrC"/>
    <property type="match status" value="1"/>
</dbReference>
<dbReference type="EMBL" id="DSIY01000278">
    <property type="protein sequence ID" value="HEG92160.1"/>
    <property type="molecule type" value="Genomic_DNA"/>
</dbReference>
<dbReference type="Pfam" id="PF00291">
    <property type="entry name" value="PALP"/>
    <property type="match status" value="1"/>
</dbReference>
<name>A0A831TBT1_9BACT</name>
<evidence type="ECO:0000256" key="7">
    <source>
        <dbReference type="ARBA" id="ARBA00022697"/>
    </source>
</evidence>
<reference evidence="14" key="1">
    <citation type="journal article" date="2020" name="mSystems">
        <title>Genome- and Community-Level Interaction Insights into Carbon Utilization and Element Cycling Functions of Hydrothermarchaeota in Hydrothermal Sediment.</title>
        <authorList>
            <person name="Zhou Z."/>
            <person name="Liu Y."/>
            <person name="Xu W."/>
            <person name="Pan J."/>
            <person name="Luo Z.H."/>
            <person name="Li M."/>
        </authorList>
    </citation>
    <scope>NUCLEOTIDE SEQUENCE [LARGE SCALE GENOMIC DNA]</scope>
    <source>
        <strain evidence="14">SpSt-210</strain>
    </source>
</reference>
<accession>A0A831TBT1</accession>
<dbReference type="GO" id="GO:0006565">
    <property type="term" value="P:L-serine catabolic process"/>
    <property type="evidence" value="ECO:0007669"/>
    <property type="project" value="TreeGrafter"/>
</dbReference>
<dbReference type="InterPro" id="IPR004450">
    <property type="entry name" value="Thr_synthase-like"/>
</dbReference>
<dbReference type="GO" id="GO:0004795">
    <property type="term" value="F:threonine synthase activity"/>
    <property type="evidence" value="ECO:0007669"/>
    <property type="project" value="UniProtKB-UniRule"/>
</dbReference>
<evidence type="ECO:0000256" key="3">
    <source>
        <dbReference type="ARBA" id="ARBA00005517"/>
    </source>
</evidence>
<dbReference type="PANTHER" id="PTHR48078">
    <property type="entry name" value="THREONINE DEHYDRATASE, MITOCHONDRIAL-RELATED"/>
    <property type="match status" value="1"/>
</dbReference>
<sequence>MEQVFPASCLAGLRCTSCGATYSADEVHTTCPACGKVLFAEYDLARAGQTLTREPLRSRPWTLWRYHELMPVRDPASRLTLGEGGTPLLRGERLGQALGLSRLWLKDESQNPTGSFKARGLAAAISRAKELGARAVAIPSAGNAAAAMSAYAARAGLPAYVFMPEDTPAAMPAECRAYGARVFLVRGLINDCGRVVRAGTERFGWMDVSTLKEPYRAEGKKTMGLELAEQLGWRLPDAIVYPTGGGTGIVGMWKAFDELEQIGLIGPHRPRMIVVQAEGCAPIVRAFQAGVRHADPWRDARTVAPGIRVPVAIGDYLILDAVRASGGTALTVSDEEMLEGVRLLARLEGLFVSPEAGATVAAARRLRERGELGPDDETVLFLTGSGLKHLELVERDYPVLDPDDPGVLDRLAAAAGRKG</sequence>
<evidence type="ECO:0000256" key="9">
    <source>
        <dbReference type="ARBA" id="ARBA00023239"/>
    </source>
</evidence>
<dbReference type="GO" id="GO:0003941">
    <property type="term" value="F:L-serine ammonia-lyase activity"/>
    <property type="evidence" value="ECO:0007669"/>
    <property type="project" value="TreeGrafter"/>
</dbReference>
<evidence type="ECO:0000256" key="8">
    <source>
        <dbReference type="ARBA" id="ARBA00022898"/>
    </source>
</evidence>
<keyword evidence="7" id="KW-0791">Threonine biosynthesis</keyword>
<dbReference type="EC" id="4.2.3.1" evidence="4 11"/>
<keyword evidence="9 14" id="KW-0456">Lyase</keyword>
<comment type="catalytic activity">
    <reaction evidence="10">
        <text>O-phospho-L-homoserine + H2O = L-threonine + phosphate</text>
        <dbReference type="Rhea" id="RHEA:10840"/>
        <dbReference type="ChEBI" id="CHEBI:15377"/>
        <dbReference type="ChEBI" id="CHEBI:43474"/>
        <dbReference type="ChEBI" id="CHEBI:57590"/>
        <dbReference type="ChEBI" id="CHEBI:57926"/>
        <dbReference type="EC" id="4.2.3.1"/>
    </reaction>
</comment>
<evidence type="ECO:0000256" key="4">
    <source>
        <dbReference type="ARBA" id="ARBA00013028"/>
    </source>
</evidence>
<keyword evidence="6" id="KW-0028">Amino-acid biosynthesis</keyword>
<dbReference type="PANTHER" id="PTHR48078:SF6">
    <property type="entry name" value="L-THREONINE DEHYDRATASE CATABOLIC TDCB"/>
    <property type="match status" value="1"/>
</dbReference>
<comment type="caution">
    <text evidence="14">The sequence shown here is derived from an EMBL/GenBank/DDBJ whole genome shotgun (WGS) entry which is preliminary data.</text>
</comment>
<comment type="pathway">
    <text evidence="2">Amino-acid biosynthesis; L-threonine biosynthesis; L-threonine from L-aspartate: step 5/5.</text>
</comment>
<evidence type="ECO:0000259" key="13">
    <source>
        <dbReference type="Pfam" id="PF00291"/>
    </source>
</evidence>
<dbReference type="InterPro" id="IPR050147">
    <property type="entry name" value="Ser/Thr_Dehydratase"/>
</dbReference>
<dbReference type="GO" id="GO:0006567">
    <property type="term" value="P:L-threonine catabolic process"/>
    <property type="evidence" value="ECO:0007669"/>
    <property type="project" value="TreeGrafter"/>
</dbReference>
<dbReference type="GO" id="GO:0009097">
    <property type="term" value="P:isoleucine biosynthetic process"/>
    <property type="evidence" value="ECO:0007669"/>
    <property type="project" value="TreeGrafter"/>
</dbReference>
<organism evidence="14">
    <name type="scientific">Thermorudis peleae</name>
    <dbReference type="NCBI Taxonomy" id="1382356"/>
    <lineage>
        <taxon>Bacteria</taxon>
        <taxon>Pseudomonadati</taxon>
        <taxon>Thermomicrobiota</taxon>
        <taxon>Thermomicrobia</taxon>
        <taxon>Thermomicrobia incertae sedis</taxon>
        <taxon>Thermorudis</taxon>
    </lineage>
</organism>
<dbReference type="NCBIfam" id="NF006050">
    <property type="entry name" value="PRK08197.1"/>
    <property type="match status" value="1"/>
</dbReference>
<evidence type="ECO:0000256" key="10">
    <source>
        <dbReference type="ARBA" id="ARBA00049144"/>
    </source>
</evidence>
<dbReference type="CDD" id="cd01563">
    <property type="entry name" value="Thr-synth_1"/>
    <property type="match status" value="1"/>
</dbReference>
<dbReference type="GO" id="GO:0004794">
    <property type="term" value="F:threonine deaminase activity"/>
    <property type="evidence" value="ECO:0007669"/>
    <property type="project" value="TreeGrafter"/>
</dbReference>
<protein>
    <recommendedName>
        <fullName evidence="5 11">Threonine synthase</fullName>
        <ecNumber evidence="4 11">4.2.3.1</ecNumber>
    </recommendedName>
</protein>
<dbReference type="InterPro" id="IPR001926">
    <property type="entry name" value="TrpB-like_PALP"/>
</dbReference>